<dbReference type="AlphaFoldDB" id="A0A932ZTI0"/>
<dbReference type="Gene3D" id="3.40.190.10">
    <property type="entry name" value="Periplasmic binding protein-like II"/>
    <property type="match status" value="2"/>
</dbReference>
<keyword evidence="3" id="KW-0732">Signal</keyword>
<evidence type="ECO:0000256" key="2">
    <source>
        <dbReference type="ARBA" id="ARBA00022448"/>
    </source>
</evidence>
<dbReference type="GO" id="GO:0030288">
    <property type="term" value="C:outer membrane-bounded periplasmic space"/>
    <property type="evidence" value="ECO:0007669"/>
    <property type="project" value="TreeGrafter"/>
</dbReference>
<evidence type="ECO:0000313" key="5">
    <source>
        <dbReference type="EMBL" id="MBI4251358.1"/>
    </source>
</evidence>
<dbReference type="InterPro" id="IPR001638">
    <property type="entry name" value="Solute-binding_3/MltF_N"/>
</dbReference>
<dbReference type="Proteomes" id="UP000752292">
    <property type="component" value="Unassembled WGS sequence"/>
</dbReference>
<dbReference type="SMART" id="SM00062">
    <property type="entry name" value="PBPb"/>
    <property type="match status" value="1"/>
</dbReference>
<feature type="domain" description="Solute-binding protein family 3/N-terminal" evidence="4">
    <location>
        <begin position="1"/>
        <end position="152"/>
    </location>
</feature>
<dbReference type="PANTHER" id="PTHR30085:SF6">
    <property type="entry name" value="ABC TRANSPORTER GLUTAMINE-BINDING PROTEIN GLNH"/>
    <property type="match status" value="1"/>
</dbReference>
<dbReference type="SUPFAM" id="SSF53850">
    <property type="entry name" value="Periplasmic binding protein-like II"/>
    <property type="match status" value="1"/>
</dbReference>
<feature type="non-terminal residue" evidence="5">
    <location>
        <position position="1"/>
    </location>
</feature>
<protein>
    <submittedName>
        <fullName evidence="5">Transporter substrate-binding domain-containing protein</fullName>
    </submittedName>
</protein>
<comment type="similarity">
    <text evidence="1">Belongs to the bacterial solute-binding protein 3 family.</text>
</comment>
<dbReference type="GO" id="GO:0006865">
    <property type="term" value="P:amino acid transport"/>
    <property type="evidence" value="ECO:0007669"/>
    <property type="project" value="TreeGrafter"/>
</dbReference>
<dbReference type="InterPro" id="IPR051455">
    <property type="entry name" value="Bact_solute-bind_prot3"/>
</dbReference>
<sequence length="162" mass="18675">THKRDREKAIDFSIHYIITGQRPITRKDTGITHVSQLAGKRVGSVQGGNAGPNFLKVQPKATIVQFQEHTETLLALKQKKVDALVTDDVLIQWMAKNNPDLAIVGKLYTVEPYGMGVRENDSKWRDAVNEALLDLWDSRKYHEIYRKWFGQDPEFEIPWYPK</sequence>
<dbReference type="PANTHER" id="PTHR30085">
    <property type="entry name" value="AMINO ACID ABC TRANSPORTER PERMEASE"/>
    <property type="match status" value="1"/>
</dbReference>
<organism evidence="5 6">
    <name type="scientific">Tectimicrobiota bacterium</name>
    <dbReference type="NCBI Taxonomy" id="2528274"/>
    <lineage>
        <taxon>Bacteria</taxon>
        <taxon>Pseudomonadati</taxon>
        <taxon>Nitrospinota/Tectimicrobiota group</taxon>
        <taxon>Candidatus Tectimicrobiota</taxon>
    </lineage>
</organism>
<accession>A0A932ZTI0</accession>
<dbReference type="Pfam" id="PF00497">
    <property type="entry name" value="SBP_bac_3"/>
    <property type="match status" value="1"/>
</dbReference>
<name>A0A932ZTI0_UNCTE</name>
<comment type="caution">
    <text evidence="5">The sequence shown here is derived from an EMBL/GenBank/DDBJ whole genome shotgun (WGS) entry which is preliminary data.</text>
</comment>
<evidence type="ECO:0000256" key="1">
    <source>
        <dbReference type="ARBA" id="ARBA00010333"/>
    </source>
</evidence>
<keyword evidence="2" id="KW-0813">Transport</keyword>
<dbReference type="EMBL" id="JACQRX010000125">
    <property type="protein sequence ID" value="MBI4251358.1"/>
    <property type="molecule type" value="Genomic_DNA"/>
</dbReference>
<evidence type="ECO:0000313" key="6">
    <source>
        <dbReference type="Proteomes" id="UP000752292"/>
    </source>
</evidence>
<dbReference type="GO" id="GO:0005576">
    <property type="term" value="C:extracellular region"/>
    <property type="evidence" value="ECO:0007669"/>
    <property type="project" value="TreeGrafter"/>
</dbReference>
<reference evidence="5" key="1">
    <citation type="submission" date="2020-07" db="EMBL/GenBank/DDBJ databases">
        <title>Huge and variable diversity of episymbiotic CPR bacteria and DPANN archaea in groundwater ecosystems.</title>
        <authorList>
            <person name="He C.Y."/>
            <person name="Keren R."/>
            <person name="Whittaker M."/>
            <person name="Farag I.F."/>
            <person name="Doudna J."/>
            <person name="Cate J.H.D."/>
            <person name="Banfield J.F."/>
        </authorList>
    </citation>
    <scope>NUCLEOTIDE SEQUENCE</scope>
    <source>
        <strain evidence="5">NC_groundwater_1370_Ag_S-0.2um_69_93</strain>
    </source>
</reference>
<gene>
    <name evidence="5" type="ORF">HY618_02775</name>
</gene>
<evidence type="ECO:0000259" key="4">
    <source>
        <dbReference type="SMART" id="SM00062"/>
    </source>
</evidence>
<proteinExistence type="inferred from homology"/>
<evidence type="ECO:0000256" key="3">
    <source>
        <dbReference type="ARBA" id="ARBA00022729"/>
    </source>
</evidence>